<proteinExistence type="predicted"/>
<dbReference type="InterPro" id="IPR009057">
    <property type="entry name" value="Homeodomain-like_sf"/>
</dbReference>
<dbReference type="Pfam" id="PF00440">
    <property type="entry name" value="TetR_N"/>
    <property type="match status" value="1"/>
</dbReference>
<dbReference type="SUPFAM" id="SSF46689">
    <property type="entry name" value="Homeodomain-like"/>
    <property type="match status" value="1"/>
</dbReference>
<dbReference type="PANTHER" id="PTHR30055:SF234">
    <property type="entry name" value="HTH-TYPE TRANSCRIPTIONAL REGULATOR BETI"/>
    <property type="match status" value="1"/>
</dbReference>
<dbReference type="GO" id="GO:0003700">
    <property type="term" value="F:DNA-binding transcription factor activity"/>
    <property type="evidence" value="ECO:0007669"/>
    <property type="project" value="TreeGrafter"/>
</dbReference>
<evidence type="ECO:0000313" key="6">
    <source>
        <dbReference type="EMBL" id="MBM9467085.1"/>
    </source>
</evidence>
<evidence type="ECO:0000256" key="3">
    <source>
        <dbReference type="ARBA" id="ARBA00023163"/>
    </source>
</evidence>
<keyword evidence="3" id="KW-0804">Transcription</keyword>
<dbReference type="GO" id="GO:0000976">
    <property type="term" value="F:transcription cis-regulatory region binding"/>
    <property type="evidence" value="ECO:0007669"/>
    <property type="project" value="TreeGrafter"/>
</dbReference>
<protein>
    <submittedName>
        <fullName evidence="6">TetR/AcrR family transcriptional regulator</fullName>
    </submittedName>
</protein>
<dbReference type="EMBL" id="JAERWK010000008">
    <property type="protein sequence ID" value="MBM9467085.1"/>
    <property type="molecule type" value="Genomic_DNA"/>
</dbReference>
<dbReference type="PRINTS" id="PR00455">
    <property type="entry name" value="HTHTETR"/>
</dbReference>
<dbReference type="InterPro" id="IPR050109">
    <property type="entry name" value="HTH-type_TetR-like_transc_reg"/>
</dbReference>
<gene>
    <name evidence="6" type="ORF">JL106_07290</name>
</gene>
<dbReference type="PROSITE" id="PS50977">
    <property type="entry name" value="HTH_TETR_2"/>
    <property type="match status" value="1"/>
</dbReference>
<comment type="caution">
    <text evidence="6">The sequence shown here is derived from an EMBL/GenBank/DDBJ whole genome shotgun (WGS) entry which is preliminary data.</text>
</comment>
<feature type="domain" description="HTH tetR-type" evidence="5">
    <location>
        <begin position="22"/>
        <end position="82"/>
    </location>
</feature>
<evidence type="ECO:0000256" key="1">
    <source>
        <dbReference type="ARBA" id="ARBA00023015"/>
    </source>
</evidence>
<dbReference type="RefSeq" id="WP_205260003.1">
    <property type="nucleotide sequence ID" value="NZ_JAERWK010000008.1"/>
</dbReference>
<evidence type="ECO:0000313" key="7">
    <source>
        <dbReference type="Proteomes" id="UP000663792"/>
    </source>
</evidence>
<reference evidence="6" key="1">
    <citation type="submission" date="2021-01" db="EMBL/GenBank/DDBJ databases">
        <title>YIM 132084 draft genome.</title>
        <authorList>
            <person name="An D."/>
        </authorList>
    </citation>
    <scope>NUCLEOTIDE SEQUENCE</scope>
    <source>
        <strain evidence="6">YIM 132084</strain>
    </source>
</reference>
<organism evidence="6 7">
    <name type="scientific">Nakamurella leprariae</name>
    <dbReference type="NCBI Taxonomy" id="2803911"/>
    <lineage>
        <taxon>Bacteria</taxon>
        <taxon>Bacillati</taxon>
        <taxon>Actinomycetota</taxon>
        <taxon>Actinomycetes</taxon>
        <taxon>Nakamurellales</taxon>
        <taxon>Nakamurellaceae</taxon>
        <taxon>Nakamurella</taxon>
    </lineage>
</organism>
<evidence type="ECO:0000256" key="4">
    <source>
        <dbReference type="PROSITE-ProRule" id="PRU00335"/>
    </source>
</evidence>
<dbReference type="InterPro" id="IPR001647">
    <property type="entry name" value="HTH_TetR"/>
</dbReference>
<feature type="DNA-binding region" description="H-T-H motif" evidence="4">
    <location>
        <begin position="45"/>
        <end position="64"/>
    </location>
</feature>
<dbReference type="Gene3D" id="1.10.357.10">
    <property type="entry name" value="Tetracycline Repressor, domain 2"/>
    <property type="match status" value="1"/>
</dbReference>
<name>A0A938Y777_9ACTN</name>
<evidence type="ECO:0000259" key="5">
    <source>
        <dbReference type="PROSITE" id="PS50977"/>
    </source>
</evidence>
<accession>A0A938Y777</accession>
<evidence type="ECO:0000256" key="2">
    <source>
        <dbReference type="ARBA" id="ARBA00023125"/>
    </source>
</evidence>
<keyword evidence="7" id="KW-1185">Reference proteome</keyword>
<sequence>MTQPTRSARSAVRPSIREAQKEATARLLLDSAAELFLEHGYGHTTIEQIATNAGASRATFYLHFEKKADTAVALISDQIVAETTEFYRRLDAMWPPTQPRLRDWLDDALTFYERHREVLEVWRQALASEPSLARFQAVQNEQFAEVMVAYLGGWDEAGQHEARLRLSVLIVELTDIAMGWLNGVWPVDRVTITGILLDLWTAGLRLGRDPDRP</sequence>
<keyword evidence="1" id="KW-0805">Transcription regulation</keyword>
<dbReference type="Proteomes" id="UP000663792">
    <property type="component" value="Unassembled WGS sequence"/>
</dbReference>
<keyword evidence="2 4" id="KW-0238">DNA-binding</keyword>
<dbReference type="PANTHER" id="PTHR30055">
    <property type="entry name" value="HTH-TYPE TRANSCRIPTIONAL REGULATOR RUTR"/>
    <property type="match status" value="1"/>
</dbReference>
<dbReference type="AlphaFoldDB" id="A0A938Y777"/>